<feature type="active site" description="Proton donor" evidence="1">
    <location>
        <position position="69"/>
    </location>
</feature>
<dbReference type="PANTHER" id="PTHR36303">
    <property type="entry name" value="2',3'-CYCLIC-NUCLEOTIDE 2'-PHOSPHODIESTERASE"/>
    <property type="match status" value="1"/>
</dbReference>
<dbReference type="InterPro" id="IPR029052">
    <property type="entry name" value="Metallo-depent_PP-like"/>
</dbReference>
<dbReference type="SUPFAM" id="SSF56300">
    <property type="entry name" value="Metallo-dependent phosphatases"/>
    <property type="match status" value="1"/>
</dbReference>
<feature type="binding site" evidence="2">
    <location>
        <position position="41"/>
    </location>
    <ligand>
        <name>Fe cation</name>
        <dbReference type="ChEBI" id="CHEBI:24875"/>
        <label>1</label>
    </ligand>
</feature>
<dbReference type="GO" id="GO:0046872">
    <property type="term" value="F:metal ion binding"/>
    <property type="evidence" value="ECO:0007669"/>
    <property type="project" value="UniProtKB-KW"/>
</dbReference>
<protein>
    <submittedName>
        <fullName evidence="3">YmdB family metallophosphoesterase</fullName>
    </submittedName>
</protein>
<keyword evidence="2" id="KW-0479">Metal-binding</keyword>
<dbReference type="Proteomes" id="UP001199319">
    <property type="component" value="Unassembled WGS sequence"/>
</dbReference>
<evidence type="ECO:0000256" key="1">
    <source>
        <dbReference type="PIRSR" id="PIRSR004789-50"/>
    </source>
</evidence>
<evidence type="ECO:0000313" key="3">
    <source>
        <dbReference type="EMBL" id="MCC2130666.1"/>
    </source>
</evidence>
<feature type="binding site" evidence="2">
    <location>
        <position position="176"/>
    </location>
    <ligand>
        <name>Fe cation</name>
        <dbReference type="ChEBI" id="CHEBI:24875"/>
        <label>2</label>
    </ligand>
</feature>
<dbReference type="InterPro" id="IPR005235">
    <property type="entry name" value="YmdB-like"/>
</dbReference>
<proteinExistence type="predicted"/>
<organism evidence="3 4">
    <name type="scientific">Brotocaccenecus cirricatena</name>
    <dbReference type="NCBI Taxonomy" id="3064195"/>
    <lineage>
        <taxon>Bacteria</taxon>
        <taxon>Bacillati</taxon>
        <taxon>Bacillota</taxon>
        <taxon>Clostridia</taxon>
        <taxon>Eubacteriales</taxon>
        <taxon>Oscillospiraceae</taxon>
        <taxon>Brotocaccenecus</taxon>
    </lineage>
</organism>
<feature type="binding site" evidence="2">
    <location>
        <position position="151"/>
    </location>
    <ligand>
        <name>Fe cation</name>
        <dbReference type="ChEBI" id="CHEBI:24875"/>
        <label>2</label>
    </ligand>
</feature>
<sequence length="258" mass="27968">MEFRVLAIGDVTSEEGTAHLRRHLPGFKKMKGVDFTVINGENISGTGLTPQQADDLFAAGADVITLGNHTWGKMQITDYLEENRYILRPANFSPRTPGRGYGVYDLGRVQVAVMVLIGRCDLAWGSDNPFTTADRLLKAGDKPTFTLVDFHAQATSEKLAMAYYLDGRVSALWGTHTHVPTADERVFPQGTGYITDLGMTGAVESVLGIRPDQSVESFLGGLPGRYRPAEGPCKAQGALFTLDSATGLCTAVERVDIR</sequence>
<evidence type="ECO:0000313" key="4">
    <source>
        <dbReference type="Proteomes" id="UP001199319"/>
    </source>
</evidence>
<accession>A0AAE3ADM6</accession>
<evidence type="ECO:0000256" key="2">
    <source>
        <dbReference type="PIRSR" id="PIRSR004789-51"/>
    </source>
</evidence>
<dbReference type="PIRSF" id="PIRSF004789">
    <property type="entry name" value="DR1281"/>
    <property type="match status" value="1"/>
</dbReference>
<dbReference type="Pfam" id="PF13277">
    <property type="entry name" value="YmdB"/>
    <property type="match status" value="1"/>
</dbReference>
<dbReference type="GO" id="GO:0004113">
    <property type="term" value="F:2',3'-cyclic-nucleotide 3'-phosphodiesterase activity"/>
    <property type="evidence" value="ECO:0007669"/>
    <property type="project" value="TreeGrafter"/>
</dbReference>
<feature type="binding site" evidence="2">
    <location>
        <position position="10"/>
    </location>
    <ligand>
        <name>Fe cation</name>
        <dbReference type="ChEBI" id="CHEBI:24875"/>
        <label>1</label>
    </ligand>
</feature>
<name>A0AAE3ADM6_9FIRM</name>
<dbReference type="EMBL" id="JAJEPW010000062">
    <property type="protein sequence ID" value="MCC2130666.1"/>
    <property type="molecule type" value="Genomic_DNA"/>
</dbReference>
<keyword evidence="4" id="KW-1185">Reference proteome</keyword>
<comment type="caution">
    <text evidence="3">The sequence shown here is derived from an EMBL/GenBank/DDBJ whole genome shotgun (WGS) entry which is preliminary data.</text>
</comment>
<gene>
    <name evidence="3" type="ORF">LKD37_14310</name>
</gene>
<dbReference type="Gene3D" id="3.60.21.10">
    <property type="match status" value="1"/>
</dbReference>
<feature type="binding site" evidence="2">
    <location>
        <position position="68"/>
    </location>
    <ligand>
        <name>Fe cation</name>
        <dbReference type="ChEBI" id="CHEBI:24875"/>
        <label>2</label>
    </ligand>
</feature>
<dbReference type="PANTHER" id="PTHR36303:SF1">
    <property type="entry name" value="2',3'-CYCLIC-NUCLEOTIDE 2'-PHOSPHODIESTERASE"/>
    <property type="match status" value="1"/>
</dbReference>
<feature type="binding site" evidence="2">
    <location>
        <position position="178"/>
    </location>
    <ligand>
        <name>Fe cation</name>
        <dbReference type="ChEBI" id="CHEBI:24875"/>
        <label>1</label>
    </ligand>
</feature>
<dbReference type="RefSeq" id="WP_302929820.1">
    <property type="nucleotide sequence ID" value="NZ_JAJEPW010000062.1"/>
</dbReference>
<feature type="binding site" evidence="2">
    <location>
        <position position="42"/>
    </location>
    <ligand>
        <name>Fe cation</name>
        <dbReference type="ChEBI" id="CHEBI:24875"/>
        <label>1</label>
    </ligand>
</feature>
<dbReference type="AlphaFoldDB" id="A0AAE3ADM6"/>
<feature type="binding site" evidence="2">
    <location>
        <position position="41"/>
    </location>
    <ligand>
        <name>Fe cation</name>
        <dbReference type="ChEBI" id="CHEBI:24875"/>
        <label>2</label>
    </ligand>
</feature>
<reference evidence="3" key="1">
    <citation type="submission" date="2021-10" db="EMBL/GenBank/DDBJ databases">
        <title>Anaerobic single-cell dispensing facilitates the cultivation of human gut bacteria.</title>
        <authorList>
            <person name="Afrizal A."/>
        </authorList>
    </citation>
    <scope>NUCLEOTIDE SEQUENCE</scope>
    <source>
        <strain evidence="3">CLA-AA-H272</strain>
    </source>
</reference>